<feature type="compositionally biased region" description="Basic and acidic residues" evidence="1">
    <location>
        <begin position="283"/>
        <end position="292"/>
    </location>
</feature>
<organism evidence="2">
    <name type="scientific">hydrothermal vent metagenome</name>
    <dbReference type="NCBI Taxonomy" id="652676"/>
    <lineage>
        <taxon>unclassified sequences</taxon>
        <taxon>metagenomes</taxon>
        <taxon>ecological metagenomes</taxon>
    </lineage>
</organism>
<sequence length="292" mass="31582">MLLAAAERYLGNIMTENADALAKAPDSVLSLVADATGQPAIQWGDAKLALLVRGRDLLNPELKFEPAVKDMTADNAQKVEDRVKAWIVAMKVKHLEGLIQIGQLANNAATPSSVRALFTQIVEAGGIITRRSVNDAVRVLDNDMRAVARKAGLVFGALDIFHHALMKPGAVIWRTGLFAALNEKPMAPLPPDNTVHLKDWKFESAEQASQFGFRKAGQEYVRVDMAERLIKQAHEARAAGPVFTVDRALATSLGLSAETHAALLEMAGFAKTEETPSAPAEAKQTEENRTVT</sequence>
<reference evidence="2" key="1">
    <citation type="submission" date="2018-06" db="EMBL/GenBank/DDBJ databases">
        <authorList>
            <person name="Zhirakovskaya E."/>
        </authorList>
    </citation>
    <scope>NUCLEOTIDE SEQUENCE</scope>
</reference>
<accession>A0A3B0SW08</accession>
<evidence type="ECO:0000313" key="2">
    <source>
        <dbReference type="EMBL" id="VAW05267.1"/>
    </source>
</evidence>
<protein>
    <submittedName>
        <fullName evidence="2">Uncharacterized protein</fullName>
    </submittedName>
</protein>
<evidence type="ECO:0000256" key="1">
    <source>
        <dbReference type="SAM" id="MobiDB-lite"/>
    </source>
</evidence>
<proteinExistence type="predicted"/>
<name>A0A3B0SW08_9ZZZZ</name>
<dbReference type="AlphaFoldDB" id="A0A3B0SW08"/>
<feature type="region of interest" description="Disordered" evidence="1">
    <location>
        <begin position="271"/>
        <end position="292"/>
    </location>
</feature>
<feature type="non-terminal residue" evidence="2">
    <location>
        <position position="292"/>
    </location>
</feature>
<dbReference type="EMBL" id="UOEF01000433">
    <property type="protein sequence ID" value="VAW05267.1"/>
    <property type="molecule type" value="Genomic_DNA"/>
</dbReference>
<gene>
    <name evidence="2" type="ORF">MNBD_ALPHA04-1936</name>
</gene>